<evidence type="ECO:0000313" key="2">
    <source>
        <dbReference type="Proteomes" id="UP001632339"/>
    </source>
</evidence>
<name>A0ABW9JWB4_9GAMM</name>
<dbReference type="EMBL" id="JBJXCW010000040">
    <property type="protein sequence ID" value="MFN0298704.1"/>
    <property type="molecule type" value="Genomic_DNA"/>
</dbReference>
<gene>
    <name evidence="1" type="ORF">ACKVE0_14500</name>
</gene>
<evidence type="ECO:0000313" key="1">
    <source>
        <dbReference type="EMBL" id="MFN0298704.1"/>
    </source>
</evidence>
<sequence>DEYIDSVWVTDANKNTTQQRRASLGLHNPTIKDKGVLKEALLSEVKLAYKNYINQNVEA</sequence>
<reference evidence="1 2" key="1">
    <citation type="submission" date="2024-12" db="EMBL/GenBank/DDBJ databases">
        <title>C001-4G Acinetobacter sp. assembled genome.</title>
        <authorList>
            <person name="D'Arcy K."/>
            <person name="Kingdon A.D.H."/>
            <person name="Breen A."/>
            <person name="Mckeown C."/>
            <person name="Allman E."/>
            <person name="Sharma P."/>
            <person name="Mcleman A."/>
            <person name="Roberts A.P."/>
        </authorList>
    </citation>
    <scope>NUCLEOTIDE SEQUENCE [LARGE SCALE GENOMIC DNA]</scope>
    <source>
        <strain evidence="1 2">C1-4G</strain>
    </source>
</reference>
<comment type="caution">
    <text evidence="1">The sequence shown here is derived from an EMBL/GenBank/DDBJ whole genome shotgun (WGS) entry which is preliminary data.</text>
</comment>
<proteinExistence type="predicted"/>
<feature type="non-terminal residue" evidence="1">
    <location>
        <position position="1"/>
    </location>
</feature>
<protein>
    <submittedName>
        <fullName evidence="1">Uncharacterized protein</fullName>
    </submittedName>
</protein>
<accession>A0ABW9JWB4</accession>
<organism evidence="1 2">
    <name type="scientific">Acinetobacter albensis</name>
    <dbReference type="NCBI Taxonomy" id="1673609"/>
    <lineage>
        <taxon>Bacteria</taxon>
        <taxon>Pseudomonadati</taxon>
        <taxon>Pseudomonadota</taxon>
        <taxon>Gammaproteobacteria</taxon>
        <taxon>Moraxellales</taxon>
        <taxon>Moraxellaceae</taxon>
        <taxon>Acinetobacter</taxon>
    </lineage>
</organism>
<keyword evidence="2" id="KW-1185">Reference proteome</keyword>
<dbReference type="Proteomes" id="UP001632339">
    <property type="component" value="Unassembled WGS sequence"/>
</dbReference>